<comment type="caution">
    <text evidence="4">The sequence shown here is derived from an EMBL/GenBank/DDBJ whole genome shotgun (WGS) entry which is preliminary data.</text>
</comment>
<feature type="transmembrane region" description="Helical" evidence="3">
    <location>
        <begin position="34"/>
        <end position="51"/>
    </location>
</feature>
<comment type="similarity">
    <text evidence="1">Belongs to the type III secretion exporter family.</text>
</comment>
<dbReference type="InterPro" id="IPR006135">
    <property type="entry name" value="T3SS_substrate_exporter"/>
</dbReference>
<keyword evidence="4" id="KW-0969">Cilium</keyword>
<dbReference type="RefSeq" id="WP_114469429.1">
    <property type="nucleotide sequence ID" value="NZ_QPJK01000005.1"/>
</dbReference>
<proteinExistence type="inferred from homology"/>
<dbReference type="InterPro" id="IPR029025">
    <property type="entry name" value="T3SS_substrate_exporter_C"/>
</dbReference>
<dbReference type="PANTHER" id="PTHR30531">
    <property type="entry name" value="FLAGELLAR BIOSYNTHETIC PROTEIN FLHB"/>
    <property type="match status" value="1"/>
</dbReference>
<dbReference type="PRINTS" id="PR00950">
    <property type="entry name" value="TYPE3IMSPROT"/>
</dbReference>
<feature type="transmembrane region" description="Helical" evidence="3">
    <location>
        <begin position="98"/>
        <end position="121"/>
    </location>
</feature>
<dbReference type="Pfam" id="PF01312">
    <property type="entry name" value="Bac_export_2"/>
    <property type="match status" value="1"/>
</dbReference>
<gene>
    <name evidence="4" type="ORF">DES41_105445</name>
</gene>
<dbReference type="SUPFAM" id="SSF160544">
    <property type="entry name" value="EscU C-terminal domain-like"/>
    <property type="match status" value="1"/>
</dbReference>
<dbReference type="EMBL" id="QPJK01000005">
    <property type="protein sequence ID" value="RCW70502.1"/>
    <property type="molecule type" value="Genomic_DNA"/>
</dbReference>
<dbReference type="Proteomes" id="UP000252884">
    <property type="component" value="Unassembled WGS sequence"/>
</dbReference>
<accession>A0A368XRC6</accession>
<keyword evidence="3" id="KW-0812">Transmembrane</keyword>
<feature type="region of interest" description="Disordered" evidence="2">
    <location>
        <begin position="1"/>
        <end position="27"/>
    </location>
</feature>
<dbReference type="Gene3D" id="6.10.250.2080">
    <property type="match status" value="1"/>
</dbReference>
<keyword evidence="4" id="KW-0966">Cell projection</keyword>
<organism evidence="4 5">
    <name type="scientific">Pseudorhodoferax soli</name>
    <dbReference type="NCBI Taxonomy" id="545864"/>
    <lineage>
        <taxon>Bacteria</taxon>
        <taxon>Pseudomonadati</taxon>
        <taxon>Pseudomonadota</taxon>
        <taxon>Betaproteobacteria</taxon>
        <taxon>Burkholderiales</taxon>
        <taxon>Comamonadaceae</taxon>
    </lineage>
</organism>
<reference evidence="4 5" key="1">
    <citation type="submission" date="2018-07" db="EMBL/GenBank/DDBJ databases">
        <title>Genomic Encyclopedia of Type Strains, Phase IV (KMG-IV): sequencing the most valuable type-strain genomes for metagenomic binning, comparative biology and taxonomic classification.</title>
        <authorList>
            <person name="Goeker M."/>
        </authorList>
    </citation>
    <scope>NUCLEOTIDE SEQUENCE [LARGE SCALE GENOMIC DNA]</scope>
    <source>
        <strain evidence="4 5">DSM 21634</strain>
    </source>
</reference>
<evidence type="ECO:0000313" key="4">
    <source>
        <dbReference type="EMBL" id="RCW70502.1"/>
    </source>
</evidence>
<dbReference type="Gene3D" id="3.40.1690.10">
    <property type="entry name" value="secretion proteins EscU"/>
    <property type="match status" value="1"/>
</dbReference>
<evidence type="ECO:0000313" key="5">
    <source>
        <dbReference type="Proteomes" id="UP000252884"/>
    </source>
</evidence>
<name>A0A368XRC6_9BURK</name>
<dbReference type="AlphaFoldDB" id="A0A368XRC6"/>
<keyword evidence="3" id="KW-1133">Transmembrane helix</keyword>
<feature type="transmembrane region" description="Helical" evidence="3">
    <location>
        <begin position="183"/>
        <end position="216"/>
    </location>
</feature>
<dbReference type="PANTHER" id="PTHR30531:SF12">
    <property type="entry name" value="FLAGELLAR BIOSYNTHETIC PROTEIN FLHB"/>
    <property type="match status" value="1"/>
</dbReference>
<protein>
    <submittedName>
        <fullName evidence="4">Flagellar biosynthetic protein FlhB</fullName>
    </submittedName>
</protein>
<evidence type="ECO:0000256" key="1">
    <source>
        <dbReference type="ARBA" id="ARBA00010690"/>
    </source>
</evidence>
<sequence length="377" mass="41103">MEQGASSADKSEKATPHKLRKVRQQGQAARSKDAVMAVGIVASLTLAYWLAPGWLQDMRRLFSGGLADLAGNGALEDTWSTLFREAALLTVRMVAPLLLVPLLLLLASLLPGGWAMSVENLQPKLERLNPIANLGRQFSGKHLAGVAASIAKALLLCVVLWFVCTGSAQQFLQLQALPLPEAIAQGAALLISGVTSMVLVFVLFAFIDLPVQVFFFLRGQRMSKQDVKEEHKTTEGRPEVKSRIRQLQLQAARRSLNKTVPQADVVIVNPEHYAVALKYDGNRAEAPFVLAKGVDEMALYIRQLARTHGVEVVTQPPLARAIYKTSQVQQQIPIALYGAVALVLNYVLQLKAFQAGRRPHPPGLPQQLPVPESLSNP</sequence>
<evidence type="ECO:0000256" key="3">
    <source>
        <dbReference type="SAM" id="Phobius"/>
    </source>
</evidence>
<evidence type="ECO:0000256" key="2">
    <source>
        <dbReference type="SAM" id="MobiDB-lite"/>
    </source>
</evidence>
<keyword evidence="5" id="KW-1185">Reference proteome</keyword>
<dbReference type="GO" id="GO:0005886">
    <property type="term" value="C:plasma membrane"/>
    <property type="evidence" value="ECO:0007669"/>
    <property type="project" value="TreeGrafter"/>
</dbReference>
<keyword evidence="4" id="KW-0282">Flagellum</keyword>
<dbReference type="OrthoDB" id="9807950at2"/>
<dbReference type="GO" id="GO:0009306">
    <property type="term" value="P:protein secretion"/>
    <property type="evidence" value="ECO:0007669"/>
    <property type="project" value="InterPro"/>
</dbReference>
<keyword evidence="3" id="KW-0472">Membrane</keyword>
<feature type="transmembrane region" description="Helical" evidence="3">
    <location>
        <begin position="142"/>
        <end position="163"/>
    </location>
</feature>